<evidence type="ECO:0000313" key="2">
    <source>
        <dbReference type="Proteomes" id="UP001305414"/>
    </source>
</evidence>
<comment type="caution">
    <text evidence="1">The sequence shown here is derived from an EMBL/GenBank/DDBJ whole genome shotgun (WGS) entry which is preliminary data.</text>
</comment>
<gene>
    <name evidence="1" type="ORF">RRF57_002642</name>
</gene>
<keyword evidence="2" id="KW-1185">Reference proteome</keyword>
<evidence type="ECO:0000313" key="1">
    <source>
        <dbReference type="EMBL" id="KAK5626927.1"/>
    </source>
</evidence>
<sequence length="126" mass="12896">MEIGPVLDVEGIEVPLIPLPVGSVEFVIGKGVTSVGVTEPAVLPFIDDVIGNGSEAGIVKEPGTLEEMLVAPPGGSDEFVSGKGVIVLVMLAVGIEELVKEDTVISLALGLCENVRLLVSPAELPV</sequence>
<name>A0AAN7Z1Z9_9PEZI</name>
<reference evidence="1 2" key="1">
    <citation type="submission" date="2023-10" db="EMBL/GenBank/DDBJ databases">
        <title>Draft genome sequence of Xylaria bambusicola isolate GMP-LS, the root and basal stem rot pathogen of sugarcane in Indonesia.</title>
        <authorList>
            <person name="Selvaraj P."/>
            <person name="Muralishankar V."/>
            <person name="Muruganantham S."/>
            <person name="Sp S."/>
            <person name="Haryani S."/>
            <person name="Lau K.J.X."/>
            <person name="Naqvi N.I."/>
        </authorList>
    </citation>
    <scope>NUCLEOTIDE SEQUENCE [LARGE SCALE GENOMIC DNA]</scope>
    <source>
        <strain evidence="1">GMP-LS</strain>
    </source>
</reference>
<dbReference type="Proteomes" id="UP001305414">
    <property type="component" value="Unassembled WGS sequence"/>
</dbReference>
<dbReference type="AlphaFoldDB" id="A0AAN7Z1Z9"/>
<protein>
    <submittedName>
        <fullName evidence="1">Uncharacterized protein</fullName>
    </submittedName>
</protein>
<accession>A0AAN7Z1Z9</accession>
<proteinExistence type="predicted"/>
<dbReference type="EMBL" id="JAWHQM010000004">
    <property type="protein sequence ID" value="KAK5626927.1"/>
    <property type="molecule type" value="Genomic_DNA"/>
</dbReference>
<organism evidence="1 2">
    <name type="scientific">Xylaria bambusicola</name>
    <dbReference type="NCBI Taxonomy" id="326684"/>
    <lineage>
        <taxon>Eukaryota</taxon>
        <taxon>Fungi</taxon>
        <taxon>Dikarya</taxon>
        <taxon>Ascomycota</taxon>
        <taxon>Pezizomycotina</taxon>
        <taxon>Sordariomycetes</taxon>
        <taxon>Xylariomycetidae</taxon>
        <taxon>Xylariales</taxon>
        <taxon>Xylariaceae</taxon>
        <taxon>Xylaria</taxon>
    </lineage>
</organism>